<evidence type="ECO:0000313" key="4">
    <source>
        <dbReference type="Proteomes" id="UP000094056"/>
    </source>
</evidence>
<dbReference type="Pfam" id="PF13091">
    <property type="entry name" value="PLDc_2"/>
    <property type="match status" value="1"/>
</dbReference>
<name>A0A1E3X4U4_9BACT</name>
<organism evidence="3 4">
    <name type="scientific">Candidatus Scalindua rubra</name>
    <dbReference type="NCBI Taxonomy" id="1872076"/>
    <lineage>
        <taxon>Bacteria</taxon>
        <taxon>Pseudomonadati</taxon>
        <taxon>Planctomycetota</taxon>
        <taxon>Candidatus Brocadiia</taxon>
        <taxon>Candidatus Brocadiales</taxon>
        <taxon>Candidatus Scalinduaceae</taxon>
        <taxon>Candidatus Scalindua</taxon>
    </lineage>
</organism>
<evidence type="ECO:0000259" key="2">
    <source>
        <dbReference type="PROSITE" id="PS51192"/>
    </source>
</evidence>
<comment type="caution">
    <text evidence="3">The sequence shown here is derived from an EMBL/GenBank/DDBJ whole genome shotgun (WGS) entry which is preliminary data.</text>
</comment>
<dbReference type="AlphaFoldDB" id="A0A1E3X4U4"/>
<dbReference type="InterPro" id="IPR025202">
    <property type="entry name" value="PLD-like_dom"/>
</dbReference>
<dbReference type="SMART" id="SM00487">
    <property type="entry name" value="DEXDc"/>
    <property type="match status" value="1"/>
</dbReference>
<evidence type="ECO:0000256" key="1">
    <source>
        <dbReference type="ARBA" id="ARBA00022801"/>
    </source>
</evidence>
<dbReference type="PANTHER" id="PTHR45766:SF6">
    <property type="entry name" value="SWI_SNF-RELATED MATRIX-ASSOCIATED ACTIN-DEPENDENT REGULATOR OF CHROMATIN SUBFAMILY A-LIKE PROTEIN 1"/>
    <property type="match status" value="1"/>
</dbReference>
<feature type="non-terminal residue" evidence="3">
    <location>
        <position position="542"/>
    </location>
</feature>
<dbReference type="PROSITE" id="PS51192">
    <property type="entry name" value="HELICASE_ATP_BIND_1"/>
    <property type="match status" value="1"/>
</dbReference>
<dbReference type="SUPFAM" id="SSF56024">
    <property type="entry name" value="Phospholipase D/nuclease"/>
    <property type="match status" value="1"/>
</dbReference>
<dbReference type="Pfam" id="PF00176">
    <property type="entry name" value="SNF2-rel_dom"/>
    <property type="match status" value="1"/>
</dbReference>
<protein>
    <recommendedName>
        <fullName evidence="2">Helicase ATP-binding domain-containing protein</fullName>
    </recommendedName>
</protein>
<sequence length="542" mass="62930">MPSAIIDNRNKKLVDAINEQLVHTVKAKVAVGYFFLSGLKAIQDKLEAKDEKGDYLIKEIRLLIGNTTNRQTVEELARSYRLAEHIQKRMEKMKRPGSGEKKLEKDEAQKAIRTVISDLDQSEENSRLLETVYHMVNDNRLKVKVYIKSKLHAKAYIFDFIHPQPNSKGIAIVGSSNLSLAGLTNNTELNVYVHDNGENHKELIKWFNELWKEAEDFDEQFLEELEESWGIKKATPEDIYYKTIYTLLKDRIEGEDRSRFLFTNEITEQLTSFQKVAVQQLTGILRQYGGGFSADVVGVGKSYIGAAVVKHFLLAENAKPLIICPKALEEMWKNYNATYLLNAQIVPTSMLREGDEEEDWNYLLNDIKYRDRDFILIDESHHFRHHESQRYKVLSDFIQTGKKKVLLMTATPRNNSAKDVFNQIKLFHPDDLTEIPINPPSLKEYYNPILKPDTPRDQANHLFQQLLQFILVRRTRLHILKHYGFDEKTNRPVNPEKFGPYISGEKRAYIKVGGHKNFFPTRNVDTIRYSISETYQGLYQKI</sequence>
<dbReference type="SUPFAM" id="SSF52540">
    <property type="entry name" value="P-loop containing nucleoside triphosphate hydrolases"/>
    <property type="match status" value="1"/>
</dbReference>
<dbReference type="InterPro" id="IPR000330">
    <property type="entry name" value="SNF2_N"/>
</dbReference>
<evidence type="ECO:0000313" key="3">
    <source>
        <dbReference type="EMBL" id="ODS29994.1"/>
    </source>
</evidence>
<dbReference type="CDD" id="cd09178">
    <property type="entry name" value="PLDc_N_Snf2_like"/>
    <property type="match status" value="1"/>
</dbReference>
<dbReference type="EMBL" id="MAYW01000310">
    <property type="protein sequence ID" value="ODS29994.1"/>
    <property type="molecule type" value="Genomic_DNA"/>
</dbReference>
<dbReference type="InterPro" id="IPR014001">
    <property type="entry name" value="Helicase_ATP-bd"/>
</dbReference>
<keyword evidence="1" id="KW-0378">Hydrolase</keyword>
<proteinExistence type="predicted"/>
<accession>A0A1E3X4U4</accession>
<dbReference type="GO" id="GO:0016787">
    <property type="term" value="F:hydrolase activity"/>
    <property type="evidence" value="ECO:0007669"/>
    <property type="project" value="UniProtKB-KW"/>
</dbReference>
<dbReference type="Gene3D" id="3.30.870.10">
    <property type="entry name" value="Endonuclease Chain A"/>
    <property type="match status" value="1"/>
</dbReference>
<dbReference type="InterPro" id="IPR027417">
    <property type="entry name" value="P-loop_NTPase"/>
</dbReference>
<gene>
    <name evidence="3" type="ORF">SCARUB_04899</name>
</gene>
<dbReference type="GO" id="GO:0005524">
    <property type="term" value="F:ATP binding"/>
    <property type="evidence" value="ECO:0007669"/>
    <property type="project" value="InterPro"/>
</dbReference>
<dbReference type="Proteomes" id="UP000094056">
    <property type="component" value="Unassembled WGS sequence"/>
</dbReference>
<dbReference type="InterPro" id="IPR038718">
    <property type="entry name" value="SNF2-like_sf"/>
</dbReference>
<feature type="domain" description="Helicase ATP-binding" evidence="2">
    <location>
        <begin position="282"/>
        <end position="430"/>
    </location>
</feature>
<reference evidence="3 4" key="1">
    <citation type="submission" date="2016-07" db="EMBL/GenBank/DDBJ databases">
        <title>Draft genome of Scalindua rubra, obtained from a brine-seawater interface in the Red Sea, sheds light on salt adaptation in anammox bacteria.</title>
        <authorList>
            <person name="Speth D.R."/>
            <person name="Lagkouvardos I."/>
            <person name="Wang Y."/>
            <person name="Qian P.-Y."/>
            <person name="Dutilh B.E."/>
            <person name="Jetten M.S."/>
        </authorList>
    </citation>
    <scope>NUCLEOTIDE SEQUENCE [LARGE SCALE GENOMIC DNA]</scope>
    <source>
        <strain evidence="3">BSI-1</strain>
    </source>
</reference>
<dbReference type="PANTHER" id="PTHR45766">
    <property type="entry name" value="DNA ANNEALING HELICASE AND ENDONUCLEASE ZRANB3 FAMILY MEMBER"/>
    <property type="match status" value="1"/>
</dbReference>
<dbReference type="Gene3D" id="3.40.50.10810">
    <property type="entry name" value="Tandem AAA-ATPase domain"/>
    <property type="match status" value="1"/>
</dbReference>